<dbReference type="EMBL" id="GIBP01001213">
    <property type="protein sequence ID" value="NDV30182.1"/>
    <property type="molecule type" value="Transcribed_RNA"/>
</dbReference>
<accession>A0A6B2KZP0</accession>
<keyword evidence="5" id="KW-0547">Nucleotide-binding</keyword>
<keyword evidence="3" id="KW-0813">Transport</keyword>
<evidence type="ECO:0000313" key="11">
    <source>
        <dbReference type="EMBL" id="NDV30182.1"/>
    </source>
</evidence>
<dbReference type="InterPro" id="IPR011527">
    <property type="entry name" value="ABC1_TM_dom"/>
</dbReference>
<evidence type="ECO:0000256" key="8">
    <source>
        <dbReference type="ARBA" id="ARBA00023136"/>
    </source>
</evidence>
<dbReference type="Pfam" id="PF06472">
    <property type="entry name" value="ABC_membrane_2"/>
    <property type="match status" value="1"/>
</dbReference>
<evidence type="ECO:0000256" key="4">
    <source>
        <dbReference type="ARBA" id="ARBA00022692"/>
    </source>
</evidence>
<proteinExistence type="inferred from homology"/>
<dbReference type="PANTHER" id="PTHR11384:SF67">
    <property type="entry name" value="ATP-BINDING CASSETTE SUB-FAMILY D MEMBER 1"/>
    <property type="match status" value="1"/>
</dbReference>
<dbReference type="GO" id="GO:0005324">
    <property type="term" value="F:long-chain fatty acid transmembrane transporter activity"/>
    <property type="evidence" value="ECO:0007669"/>
    <property type="project" value="TreeGrafter"/>
</dbReference>
<evidence type="ECO:0000256" key="3">
    <source>
        <dbReference type="ARBA" id="ARBA00022448"/>
    </source>
</evidence>
<dbReference type="GO" id="GO:0042760">
    <property type="term" value="P:very long-chain fatty acid catabolic process"/>
    <property type="evidence" value="ECO:0007669"/>
    <property type="project" value="TreeGrafter"/>
</dbReference>
<evidence type="ECO:0008006" key="12">
    <source>
        <dbReference type="Google" id="ProtNLM"/>
    </source>
</evidence>
<comment type="similarity">
    <text evidence="2">Belongs to the ABC transporter superfamily. ABCD family. Peroxisomal fatty acyl CoA transporter (TC 3.A.1.203) subfamily.</text>
</comment>
<dbReference type="FunFam" id="3.40.50.300:FF:000636">
    <property type="entry name" value="ATP-binding cassette sub-family D member 3"/>
    <property type="match status" value="1"/>
</dbReference>
<feature type="domain" description="ABC transporter" evidence="9">
    <location>
        <begin position="399"/>
        <end position="616"/>
    </location>
</feature>
<evidence type="ECO:0000256" key="6">
    <source>
        <dbReference type="ARBA" id="ARBA00022840"/>
    </source>
</evidence>
<feature type="domain" description="ABC transmembrane type-1" evidence="10">
    <location>
        <begin position="41"/>
        <end position="250"/>
    </location>
</feature>
<dbReference type="GO" id="GO:0006635">
    <property type="term" value="P:fatty acid beta-oxidation"/>
    <property type="evidence" value="ECO:0007669"/>
    <property type="project" value="TreeGrafter"/>
</dbReference>
<dbReference type="PANTHER" id="PTHR11384">
    <property type="entry name" value="ATP-BINDING CASSETTE, SUB-FAMILY D MEMBER"/>
    <property type="match status" value="1"/>
</dbReference>
<dbReference type="GO" id="GO:0140359">
    <property type="term" value="F:ABC-type transporter activity"/>
    <property type="evidence" value="ECO:0007669"/>
    <property type="project" value="InterPro"/>
</dbReference>
<evidence type="ECO:0000256" key="1">
    <source>
        <dbReference type="ARBA" id="ARBA00004585"/>
    </source>
</evidence>
<dbReference type="GO" id="GO:0005524">
    <property type="term" value="F:ATP binding"/>
    <property type="evidence" value="ECO:0007669"/>
    <property type="project" value="UniProtKB-KW"/>
</dbReference>
<sequence length="616" mass="69657">MIPSFWNRTVGHLISLTVLLWARTMLSLKVADIVGSNAEHIVQQNLNQIVLGVIKFTLIGIPASLVNSGLKYEVRMLSLLFRKSLTEHIQEQYLRKTNFYKASNLGGDSRIDNADQRVTQDIENFCNSLSDLYANLFKPILDVTLNFYKLSTTLGFRGPIFLFFYYALSASFKRLLMPSFGRLTARASELEGDYRTAHQRLIANSEEIAFYDGANREKNIISRLFQAVYHHATETNYLSYLTGIFDEFLVKYGSSITGYAVLALPVIEGRTGNRTAGDLTNEYVRNRQLLINLAKGVAQLIVLSNKVTSLAGLTARVSELLEMVNILDEAGSAPFKITSESTSESSSDEAHHHEIYEAEEKKFLVEWRERAERRRAARKSSNKPTVVNGGGTYFPGDMIKFNDVTLVNPDGKVLVEKLTFEVKRNCNVIVTGPNGSGKSSLFRVLGELWPLHHGTVTKPDNDCILFVPQKPYLVLGTLRDQIIYPHSEEEMKAQGATDKDLEHLLSLVDPSRTILNQWAWGDVRDWFNAFSGGQKQRVAMARLFYHTPIYGILDECTSAVSIEVEDRIYNTCKKLGITLFTVSHRPTLRKHHQFELNFNGEGGWSWLQIQEAYEDQ</sequence>
<dbReference type="CDD" id="cd03223">
    <property type="entry name" value="ABCD_peroxisomal_ALDP"/>
    <property type="match status" value="1"/>
</dbReference>
<dbReference type="PROSITE" id="PS50929">
    <property type="entry name" value="ABC_TM1F"/>
    <property type="match status" value="1"/>
</dbReference>
<dbReference type="InterPro" id="IPR036640">
    <property type="entry name" value="ABC1_TM_sf"/>
</dbReference>
<evidence type="ECO:0000256" key="7">
    <source>
        <dbReference type="ARBA" id="ARBA00022989"/>
    </source>
</evidence>
<evidence type="ECO:0000256" key="2">
    <source>
        <dbReference type="ARBA" id="ARBA00008575"/>
    </source>
</evidence>
<dbReference type="SMART" id="SM00382">
    <property type="entry name" value="AAA"/>
    <property type="match status" value="1"/>
</dbReference>
<keyword evidence="4" id="KW-0812">Transmembrane</keyword>
<dbReference type="GO" id="GO:0005778">
    <property type="term" value="C:peroxisomal membrane"/>
    <property type="evidence" value="ECO:0007669"/>
    <property type="project" value="UniProtKB-SubCell"/>
</dbReference>
<dbReference type="Pfam" id="PF00005">
    <property type="entry name" value="ABC_tran"/>
    <property type="match status" value="1"/>
</dbReference>
<dbReference type="InterPro" id="IPR027417">
    <property type="entry name" value="P-loop_NTPase"/>
</dbReference>
<keyword evidence="7" id="KW-1133">Transmembrane helix</keyword>
<reference evidence="11" key="1">
    <citation type="journal article" date="2020" name="J. Eukaryot. Microbiol.">
        <title>De novo Sequencing, Assembly and Annotation of the Transcriptome for the Free-Living Testate Amoeba Arcella intermedia.</title>
        <authorList>
            <person name="Ribeiro G.M."/>
            <person name="Porfirio-Sousa A.L."/>
            <person name="Maurer-Alcala X.X."/>
            <person name="Katz L.A."/>
            <person name="Lahr D.J.G."/>
        </authorList>
    </citation>
    <scope>NUCLEOTIDE SEQUENCE</scope>
</reference>
<dbReference type="AlphaFoldDB" id="A0A6B2KZP0"/>
<keyword evidence="8" id="KW-0472">Membrane</keyword>
<dbReference type="SUPFAM" id="SSF52540">
    <property type="entry name" value="P-loop containing nucleoside triphosphate hydrolases"/>
    <property type="match status" value="1"/>
</dbReference>
<dbReference type="GO" id="GO:0007031">
    <property type="term" value="P:peroxisome organization"/>
    <property type="evidence" value="ECO:0007669"/>
    <property type="project" value="TreeGrafter"/>
</dbReference>
<dbReference type="SUPFAM" id="SSF90123">
    <property type="entry name" value="ABC transporter transmembrane region"/>
    <property type="match status" value="1"/>
</dbReference>
<name>A0A6B2KZP0_9EUKA</name>
<dbReference type="InterPro" id="IPR017871">
    <property type="entry name" value="ABC_transporter-like_CS"/>
</dbReference>
<evidence type="ECO:0000259" key="10">
    <source>
        <dbReference type="PROSITE" id="PS50929"/>
    </source>
</evidence>
<evidence type="ECO:0000256" key="5">
    <source>
        <dbReference type="ARBA" id="ARBA00022741"/>
    </source>
</evidence>
<dbReference type="InterPro" id="IPR003439">
    <property type="entry name" value="ABC_transporter-like_ATP-bd"/>
</dbReference>
<dbReference type="PROSITE" id="PS00211">
    <property type="entry name" value="ABC_TRANSPORTER_1"/>
    <property type="match status" value="1"/>
</dbReference>
<dbReference type="InterPro" id="IPR050835">
    <property type="entry name" value="ABC_transporter_sub-D"/>
</dbReference>
<dbReference type="GO" id="GO:0016887">
    <property type="term" value="F:ATP hydrolysis activity"/>
    <property type="evidence" value="ECO:0007669"/>
    <property type="project" value="InterPro"/>
</dbReference>
<evidence type="ECO:0000259" key="9">
    <source>
        <dbReference type="PROSITE" id="PS50893"/>
    </source>
</evidence>
<dbReference type="PROSITE" id="PS50893">
    <property type="entry name" value="ABC_TRANSPORTER_2"/>
    <property type="match status" value="1"/>
</dbReference>
<keyword evidence="6" id="KW-0067">ATP-binding</keyword>
<dbReference type="InterPro" id="IPR003593">
    <property type="entry name" value="AAA+_ATPase"/>
</dbReference>
<protein>
    <recommendedName>
        <fullName evidence="12">ABC transporter domain-containing protein</fullName>
    </recommendedName>
</protein>
<organism evidence="11">
    <name type="scientific">Arcella intermedia</name>
    <dbReference type="NCBI Taxonomy" id="1963864"/>
    <lineage>
        <taxon>Eukaryota</taxon>
        <taxon>Amoebozoa</taxon>
        <taxon>Tubulinea</taxon>
        <taxon>Elardia</taxon>
        <taxon>Arcellinida</taxon>
        <taxon>Sphaerothecina</taxon>
        <taxon>Arcellidae</taxon>
        <taxon>Arcella</taxon>
    </lineage>
</organism>
<dbReference type="GO" id="GO:0015910">
    <property type="term" value="P:long-chain fatty acid import into peroxisome"/>
    <property type="evidence" value="ECO:0007669"/>
    <property type="project" value="TreeGrafter"/>
</dbReference>
<dbReference type="Gene3D" id="3.40.50.300">
    <property type="entry name" value="P-loop containing nucleotide triphosphate hydrolases"/>
    <property type="match status" value="1"/>
</dbReference>
<comment type="subcellular location">
    <subcellularLocation>
        <location evidence="1">Peroxisome membrane</location>
        <topology evidence="1">Multi-pass membrane protein</topology>
    </subcellularLocation>
</comment>